<dbReference type="Proteomes" id="UP000603912">
    <property type="component" value="Unassembled WGS sequence"/>
</dbReference>
<gene>
    <name evidence="2" type="ORF">GCM10007036_13770</name>
</gene>
<keyword evidence="1" id="KW-0732">Signal</keyword>
<feature type="chain" id="PRO_5037645055" evidence="1">
    <location>
        <begin position="29"/>
        <end position="109"/>
    </location>
</feature>
<organism evidence="2 3">
    <name type="scientific">Alsobacter metallidurans</name>
    <dbReference type="NCBI Taxonomy" id="340221"/>
    <lineage>
        <taxon>Bacteria</taxon>
        <taxon>Pseudomonadati</taxon>
        <taxon>Pseudomonadota</taxon>
        <taxon>Alphaproteobacteria</taxon>
        <taxon>Hyphomicrobiales</taxon>
        <taxon>Alsobacteraceae</taxon>
        <taxon>Alsobacter</taxon>
    </lineage>
</organism>
<dbReference type="EMBL" id="BMES01000001">
    <property type="protein sequence ID" value="GGH14432.1"/>
    <property type="molecule type" value="Genomic_DNA"/>
</dbReference>
<dbReference type="GO" id="GO:0009055">
    <property type="term" value="F:electron transfer activity"/>
    <property type="evidence" value="ECO:0007669"/>
    <property type="project" value="InterPro"/>
</dbReference>
<evidence type="ECO:0000313" key="2">
    <source>
        <dbReference type="EMBL" id="GGH14432.1"/>
    </source>
</evidence>
<proteinExistence type="predicted"/>
<dbReference type="AlphaFoldDB" id="A0A917I645"/>
<comment type="caution">
    <text evidence="2">The sequence shown here is derived from an EMBL/GenBank/DDBJ whole genome shotgun (WGS) entry which is preliminary data.</text>
</comment>
<accession>A0A917I645</accession>
<dbReference type="Gene3D" id="1.10.760.10">
    <property type="entry name" value="Cytochrome c-like domain"/>
    <property type="match status" value="1"/>
</dbReference>
<evidence type="ECO:0000313" key="3">
    <source>
        <dbReference type="Proteomes" id="UP000603912"/>
    </source>
</evidence>
<feature type="signal peptide" evidence="1">
    <location>
        <begin position="1"/>
        <end position="28"/>
    </location>
</feature>
<dbReference type="InterPro" id="IPR036909">
    <property type="entry name" value="Cyt_c-like_dom_sf"/>
</dbReference>
<evidence type="ECO:0000256" key="1">
    <source>
        <dbReference type="SAM" id="SignalP"/>
    </source>
</evidence>
<reference evidence="2" key="1">
    <citation type="journal article" date="2014" name="Int. J. Syst. Evol. Microbiol.">
        <title>Complete genome sequence of Corynebacterium casei LMG S-19264T (=DSM 44701T), isolated from a smear-ripened cheese.</title>
        <authorList>
            <consortium name="US DOE Joint Genome Institute (JGI-PGF)"/>
            <person name="Walter F."/>
            <person name="Albersmeier A."/>
            <person name="Kalinowski J."/>
            <person name="Ruckert C."/>
        </authorList>
    </citation>
    <scope>NUCLEOTIDE SEQUENCE</scope>
    <source>
        <strain evidence="2">CGMCC 1.12214</strain>
    </source>
</reference>
<dbReference type="SUPFAM" id="SSF46626">
    <property type="entry name" value="Cytochrome c"/>
    <property type="match status" value="1"/>
</dbReference>
<dbReference type="GO" id="GO:0020037">
    <property type="term" value="F:heme binding"/>
    <property type="evidence" value="ECO:0007669"/>
    <property type="project" value="InterPro"/>
</dbReference>
<sequence length="109" mass="11869">MNHHHRKIRLAGAALMACIVVAGGIALAAPKTYQLPDETAELKPGPQPGFDAAKNNCMACHSVDYINYQPGKKGQAFWEAEVQKMIKVYHAPVDEADAKAIADYLAKTY</sequence>
<protein>
    <submittedName>
        <fullName evidence="2">Sulfite:cytochrome C oxidoreductase subunit B</fullName>
    </submittedName>
</protein>
<name>A0A917I645_9HYPH</name>
<keyword evidence="3" id="KW-1185">Reference proteome</keyword>
<reference evidence="2" key="2">
    <citation type="submission" date="2020-09" db="EMBL/GenBank/DDBJ databases">
        <authorList>
            <person name="Sun Q."/>
            <person name="Zhou Y."/>
        </authorList>
    </citation>
    <scope>NUCLEOTIDE SEQUENCE</scope>
    <source>
        <strain evidence="2">CGMCC 1.12214</strain>
    </source>
</reference>